<feature type="region of interest" description="Disordered" evidence="3">
    <location>
        <begin position="231"/>
        <end position="265"/>
    </location>
</feature>
<evidence type="ECO:0000313" key="5">
    <source>
        <dbReference type="EMBL" id="MBP3956739.1"/>
    </source>
</evidence>
<dbReference type="SMART" id="SM00387">
    <property type="entry name" value="HATPase_c"/>
    <property type="match status" value="1"/>
</dbReference>
<dbReference type="InterPro" id="IPR036890">
    <property type="entry name" value="HATPase_C_sf"/>
</dbReference>
<dbReference type="InterPro" id="IPR005467">
    <property type="entry name" value="His_kinase_dom"/>
</dbReference>
<evidence type="ECO:0000259" key="4">
    <source>
        <dbReference type="PROSITE" id="PS50109"/>
    </source>
</evidence>
<feature type="compositionally biased region" description="Polar residues" evidence="3">
    <location>
        <begin position="164"/>
        <end position="175"/>
    </location>
</feature>
<dbReference type="Pfam" id="PF02518">
    <property type="entry name" value="HATPase_c"/>
    <property type="match status" value="1"/>
</dbReference>
<dbReference type="InterPro" id="IPR004358">
    <property type="entry name" value="Sig_transdc_His_kin-like_C"/>
</dbReference>
<reference evidence="5 6" key="1">
    <citation type="submission" date="2021-04" db="EMBL/GenBank/DDBJ databases">
        <authorList>
            <person name="Ivanova A."/>
        </authorList>
    </citation>
    <scope>NUCLEOTIDE SEQUENCE [LARGE SCALE GENOMIC DNA]</scope>
    <source>
        <strain evidence="5 6">G18</strain>
    </source>
</reference>
<keyword evidence="6" id="KW-1185">Reference proteome</keyword>
<dbReference type="EMBL" id="JAGKQQ010000001">
    <property type="protein sequence ID" value="MBP3956739.1"/>
    <property type="molecule type" value="Genomic_DNA"/>
</dbReference>
<feature type="compositionally biased region" description="Basic and acidic residues" evidence="3">
    <location>
        <begin position="239"/>
        <end position="259"/>
    </location>
</feature>
<feature type="region of interest" description="Disordered" evidence="3">
    <location>
        <begin position="149"/>
        <end position="190"/>
    </location>
</feature>
<dbReference type="InterPro" id="IPR003594">
    <property type="entry name" value="HATPase_dom"/>
</dbReference>
<dbReference type="PANTHER" id="PTHR43065:SF42">
    <property type="entry name" value="TWO-COMPONENT SENSOR PPRA"/>
    <property type="match status" value="1"/>
</dbReference>
<accession>A0ABS5BSN0</accession>
<dbReference type="PRINTS" id="PR00344">
    <property type="entry name" value="BCTRLSENSOR"/>
</dbReference>
<dbReference type="EC" id="2.7.13.3" evidence="2"/>
<evidence type="ECO:0000313" key="6">
    <source>
        <dbReference type="Proteomes" id="UP000676565"/>
    </source>
</evidence>
<name>A0ABS5BSN0_9BACT</name>
<dbReference type="PROSITE" id="PS50109">
    <property type="entry name" value="HIS_KIN"/>
    <property type="match status" value="1"/>
</dbReference>
<protein>
    <recommendedName>
        <fullName evidence="2">histidine kinase</fullName>
        <ecNumber evidence="2">2.7.13.3</ecNumber>
    </recommendedName>
</protein>
<evidence type="ECO:0000256" key="2">
    <source>
        <dbReference type="ARBA" id="ARBA00012438"/>
    </source>
</evidence>
<evidence type="ECO:0000256" key="1">
    <source>
        <dbReference type="ARBA" id="ARBA00000085"/>
    </source>
</evidence>
<feature type="domain" description="Histidine kinase" evidence="4">
    <location>
        <begin position="1"/>
        <end position="173"/>
    </location>
</feature>
<dbReference type="SUPFAM" id="SSF55874">
    <property type="entry name" value="ATPase domain of HSP90 chaperone/DNA topoisomerase II/histidine kinase"/>
    <property type="match status" value="1"/>
</dbReference>
<comment type="catalytic activity">
    <reaction evidence="1">
        <text>ATP + protein L-histidine = ADP + protein N-phospho-L-histidine.</text>
        <dbReference type="EC" id="2.7.13.3"/>
    </reaction>
</comment>
<organism evidence="5 6">
    <name type="scientific">Gemmata palustris</name>
    <dbReference type="NCBI Taxonomy" id="2822762"/>
    <lineage>
        <taxon>Bacteria</taxon>
        <taxon>Pseudomonadati</taxon>
        <taxon>Planctomycetota</taxon>
        <taxon>Planctomycetia</taxon>
        <taxon>Gemmatales</taxon>
        <taxon>Gemmataceae</taxon>
        <taxon>Gemmata</taxon>
    </lineage>
</organism>
<dbReference type="PANTHER" id="PTHR43065">
    <property type="entry name" value="SENSOR HISTIDINE KINASE"/>
    <property type="match status" value="1"/>
</dbReference>
<comment type="caution">
    <text evidence="5">The sequence shown here is derived from an EMBL/GenBank/DDBJ whole genome shotgun (WGS) entry which is preliminary data.</text>
</comment>
<gene>
    <name evidence="5" type="ORF">J8F10_15815</name>
</gene>
<dbReference type="Gene3D" id="3.30.565.10">
    <property type="entry name" value="Histidine kinase-like ATPase, C-terminal domain"/>
    <property type="match status" value="1"/>
</dbReference>
<sequence length="265" mass="28902">MLSFSRQAILEPKVMDLNEVVADTEKLLRRVIGEDIWLTTVLDPNVSRIKADPGQIGQVLMNLAVNARDAMPQGGKLTIETSNVQVDDDAQCHNCKPGRYVVCSVRDTGTGMTPDVKPHVFEPFYTTKGPGKGTGLGLATVHGIVQQSGAASFSTPNRAAARPSKSTSRPLTSHCSPFPTIDAHQTSRAGPKRFSWLRTRTPCAPLPCSRWNPRVTACCRRRVEKGLTAQRETPGVHRTARDGCGHVGHERSRAERDTEPSVSRT</sequence>
<dbReference type="Proteomes" id="UP000676565">
    <property type="component" value="Unassembled WGS sequence"/>
</dbReference>
<evidence type="ECO:0000256" key="3">
    <source>
        <dbReference type="SAM" id="MobiDB-lite"/>
    </source>
</evidence>
<proteinExistence type="predicted"/>